<dbReference type="GO" id="GO:0031087">
    <property type="term" value="P:deadenylation-independent decapping of nuclear-transcribed mRNA"/>
    <property type="evidence" value="ECO:0007669"/>
    <property type="project" value="InterPro"/>
</dbReference>
<dbReference type="Gene3D" id="1.10.220.100">
    <property type="entry name" value="conserved c-terminal region of ge- 1"/>
    <property type="match status" value="1"/>
</dbReference>
<dbReference type="InterPro" id="IPR044938">
    <property type="entry name" value="EDC4_C_sf"/>
</dbReference>
<feature type="compositionally biased region" description="Polar residues" evidence="6">
    <location>
        <begin position="197"/>
        <end position="217"/>
    </location>
</feature>
<evidence type="ECO:0000256" key="2">
    <source>
        <dbReference type="ARBA" id="ARBA00009639"/>
    </source>
</evidence>
<dbReference type="GO" id="GO:0000932">
    <property type="term" value="C:P-body"/>
    <property type="evidence" value="ECO:0007669"/>
    <property type="project" value="UniProtKB-SubCell"/>
</dbReference>
<comment type="subcellular location">
    <subcellularLocation>
        <location evidence="1">Cytoplasm</location>
        <location evidence="1">P-body</location>
    </subcellularLocation>
</comment>
<dbReference type="Gene3D" id="2.130.10.10">
    <property type="entry name" value="YVTN repeat-like/Quinoprotein amine dehydrogenase"/>
    <property type="match status" value="1"/>
</dbReference>
<dbReference type="PANTHER" id="PTHR15598:SF5">
    <property type="entry name" value="ENHANCER OF MRNA-DECAPPING PROTEIN 4"/>
    <property type="match status" value="1"/>
</dbReference>
<dbReference type="InterPro" id="IPR045152">
    <property type="entry name" value="EDC4-like"/>
</dbReference>
<dbReference type="Proteomes" id="UP000053257">
    <property type="component" value="Unassembled WGS sequence"/>
</dbReference>
<keyword evidence="8" id="KW-1185">Reference proteome</keyword>
<evidence type="ECO:0000256" key="3">
    <source>
        <dbReference type="ARBA" id="ARBA00022490"/>
    </source>
</evidence>
<dbReference type="InterPro" id="IPR036322">
    <property type="entry name" value="WD40_repeat_dom_sf"/>
</dbReference>
<comment type="similarity">
    <text evidence="2">Belongs to the WD repeat EDC4 family.</text>
</comment>
<feature type="compositionally biased region" description="Basic and acidic residues" evidence="6">
    <location>
        <begin position="901"/>
        <end position="916"/>
    </location>
</feature>
<evidence type="ECO:0000256" key="5">
    <source>
        <dbReference type="ARBA" id="ARBA00022737"/>
    </source>
</evidence>
<feature type="region of interest" description="Disordered" evidence="6">
    <location>
        <begin position="1"/>
        <end position="428"/>
    </location>
</feature>
<keyword evidence="4" id="KW-0853">WD repeat</keyword>
<dbReference type="SUPFAM" id="SSF50978">
    <property type="entry name" value="WD40 repeat-like"/>
    <property type="match status" value="1"/>
</dbReference>
<accession>A0A0C3SAI7</accession>
<keyword evidence="5" id="KW-0677">Repeat</keyword>
<dbReference type="PANTHER" id="PTHR15598">
    <property type="entry name" value="ENHANCER OF MRNA-DECAPPING PROTEIN 4"/>
    <property type="match status" value="1"/>
</dbReference>
<reference evidence="7 8" key="1">
    <citation type="journal article" date="2014" name="PLoS Genet.">
        <title>Analysis of the Phlebiopsis gigantea genome, transcriptome and secretome provides insight into its pioneer colonization strategies of wood.</title>
        <authorList>
            <person name="Hori C."/>
            <person name="Ishida T."/>
            <person name="Igarashi K."/>
            <person name="Samejima M."/>
            <person name="Suzuki H."/>
            <person name="Master E."/>
            <person name="Ferreira P."/>
            <person name="Ruiz-Duenas F.J."/>
            <person name="Held B."/>
            <person name="Canessa P."/>
            <person name="Larrondo L.F."/>
            <person name="Schmoll M."/>
            <person name="Druzhinina I.S."/>
            <person name="Kubicek C.P."/>
            <person name="Gaskell J.A."/>
            <person name="Kersten P."/>
            <person name="St John F."/>
            <person name="Glasner J."/>
            <person name="Sabat G."/>
            <person name="Splinter BonDurant S."/>
            <person name="Syed K."/>
            <person name="Yadav J."/>
            <person name="Mgbeahuruike A.C."/>
            <person name="Kovalchuk A."/>
            <person name="Asiegbu F.O."/>
            <person name="Lackner G."/>
            <person name="Hoffmeister D."/>
            <person name="Rencoret J."/>
            <person name="Gutierrez A."/>
            <person name="Sun H."/>
            <person name="Lindquist E."/>
            <person name="Barry K."/>
            <person name="Riley R."/>
            <person name="Grigoriev I.V."/>
            <person name="Henrissat B."/>
            <person name="Kues U."/>
            <person name="Berka R.M."/>
            <person name="Martinez A.T."/>
            <person name="Covert S.F."/>
            <person name="Blanchette R.A."/>
            <person name="Cullen D."/>
        </authorList>
    </citation>
    <scope>NUCLEOTIDE SEQUENCE [LARGE SCALE GENOMIC DNA]</scope>
    <source>
        <strain evidence="7 8">11061_1 CR5-6</strain>
    </source>
</reference>
<dbReference type="InterPro" id="IPR015943">
    <property type="entry name" value="WD40/YVTN_repeat-like_dom_sf"/>
</dbReference>
<feature type="compositionally biased region" description="Polar residues" evidence="6">
    <location>
        <begin position="1182"/>
        <end position="1202"/>
    </location>
</feature>
<feature type="compositionally biased region" description="Low complexity" evidence="6">
    <location>
        <begin position="130"/>
        <end position="141"/>
    </location>
</feature>
<dbReference type="HOGENOM" id="CLU_005468_0_0_1"/>
<gene>
    <name evidence="7" type="ORF">PHLGIDRAFT_67836</name>
</gene>
<evidence type="ECO:0000256" key="1">
    <source>
        <dbReference type="ARBA" id="ARBA00004201"/>
    </source>
</evidence>
<feature type="compositionally biased region" description="Polar residues" evidence="6">
    <location>
        <begin position="32"/>
        <end position="66"/>
    </location>
</feature>
<feature type="compositionally biased region" description="Pro residues" evidence="6">
    <location>
        <begin position="142"/>
        <end position="156"/>
    </location>
</feature>
<feature type="compositionally biased region" description="Polar residues" evidence="6">
    <location>
        <begin position="919"/>
        <end position="930"/>
    </location>
</feature>
<evidence type="ECO:0000256" key="4">
    <source>
        <dbReference type="ARBA" id="ARBA00022574"/>
    </source>
</evidence>
<feature type="compositionally biased region" description="Low complexity" evidence="6">
    <location>
        <begin position="96"/>
        <end position="113"/>
    </location>
</feature>
<protein>
    <recommendedName>
        <fullName evidence="9">Enhancer of mRNA-decapping protein 4 WD40 repeat region domain-containing protein</fullName>
    </recommendedName>
</protein>
<evidence type="ECO:0000313" key="8">
    <source>
        <dbReference type="Proteomes" id="UP000053257"/>
    </source>
</evidence>
<feature type="region of interest" description="Disordered" evidence="6">
    <location>
        <begin position="827"/>
        <end position="930"/>
    </location>
</feature>
<feature type="compositionally biased region" description="Low complexity" evidence="6">
    <location>
        <begin position="858"/>
        <end position="873"/>
    </location>
</feature>
<name>A0A0C3SAI7_PHLG1</name>
<keyword evidence="3" id="KW-0963">Cytoplasm</keyword>
<dbReference type="OrthoDB" id="21128at2759"/>
<sequence length="1395" mass="151277">MDPIANRDTLFSRGPSPPPQQPQPFQAPSTQLADSNVSSPPTVREANNTAAQSALDSLFHNMSVSQPPLVGPQPATLPTNIHAGPQDVPHSGPATPASVNAGSVSSSHSGPSNTTADRQNALLSLLGAVTSPPSSSTQIPPSIGPMPQQVPTPPGSAPRIGQASNEQTRFLLDQLMSGAPKYNNDPQPTSYPPTGSAGPSPTYLPSNVDSQSQSQGEFYSAAGSFDTNEPPQTSDIPEMPPLNQSDQQRPPSPSRRSIFDFVSPFDALSSPPTQAKRKPVPNQPSMTGTSEDSSWSNLTMDPKRKSVENLMDQITRGQGPLTPPTQSVTAQFDPYASTEDLPTPQAEQGQARAPRPLPPQPSAQTGSPRASPPKVPAQVRQQRQTVDSPVGPPAPQGSYYQAPRKEKENNNPFRPMVSSNKNTAPKSKHQTIVFDVAAPLEEVRAPQDAVKSTAIALVKVDSTFLPGTTIGATHWVAYAMTKGRVRVISRSSGDRTLLQLPQLFPTSVAVSDMSVHGNRLAGVTSDGGFVVWELPEVIRDDVLGKVVLCVLPSQDLDPLHAVKWHPQHPDIVAVTSESHLYLINIEDVHHNFGGEPIPQSELHRVSQIFTIPTSIIAFDFDISRSAIAAISDDSTLTMWNIRDTKLPFWSQKIRGEDMPSSLTFVDSGVVIGRKNGTVFQLLNVMSSNVLSTIKFVNGNGEDPDMFGHANYDSRIQTLWIANNRRESMIAFKINFDVATPSPGGDEGRSAFFDQVVEFAGPKPTIHFVILTADADPYGKEAHAACVAAKMPPGELALVAFSVHSSGVDQVLIRKDWYDGAFSTTPSKLPLLNSRSAPVPEHKQQFPPIASYNLPPQGPSQSPAAAIPARAKTPPSEDVEAVDSRDEGRVTEPKGKGQKGRKNNDEGAKGAEPKGKGPETSGSGTDTPLASTLTKEIRKVEENLHTRIGRLIGKELDKQHQRLEDARANEQAADFIRQEKILKLISTELTKNTTRVVEMAVKAEVQSSVLPALENITKTEVKAALNNQISKGLSESMKQTLPNEIERLLLRPDVSNHIARTFSGAVTPLVEKHVKDAITKTLIPAYSQQSSSMHQELSREIHGEILNLKKEIVTWQGEALRGQESVIRDLEQSVRLLSDQIKYLTMNVGPASQLSLQPVQRASPAQMQPSQLNQSNLLRHQNIPPVSQQQPPTNYAPQHNPFPQQQQQQQQQQSQQGPAPMQHNTWFTPTNIAAPQASHPVAPPPAPQQAIRTPPLPQSEEWDDTYLAVLGTQDARQLRELLARSNPEIIMPTTGSGPLSQAVVLTLVHRLSQIIGETSPADESFKSSLWWLQRASSTLNTNDPLISPYVSRVLPSVQQMLNTTKQRMAILPGGPIMPDSARAISDVQDMLARKPM</sequence>
<evidence type="ECO:0008006" key="9">
    <source>
        <dbReference type="Google" id="ProtNLM"/>
    </source>
</evidence>
<feature type="compositionally biased region" description="Low complexity" evidence="6">
    <location>
        <begin position="1203"/>
        <end position="1215"/>
    </location>
</feature>
<organism evidence="7 8">
    <name type="scientific">Phlebiopsis gigantea (strain 11061_1 CR5-6)</name>
    <name type="common">White-rot fungus</name>
    <name type="synonym">Peniophora gigantea</name>
    <dbReference type="NCBI Taxonomy" id="745531"/>
    <lineage>
        <taxon>Eukaryota</taxon>
        <taxon>Fungi</taxon>
        <taxon>Dikarya</taxon>
        <taxon>Basidiomycota</taxon>
        <taxon>Agaricomycotina</taxon>
        <taxon>Agaricomycetes</taxon>
        <taxon>Polyporales</taxon>
        <taxon>Phanerochaetaceae</taxon>
        <taxon>Phlebiopsis</taxon>
    </lineage>
</organism>
<feature type="compositionally biased region" description="Polar residues" evidence="6">
    <location>
        <begin position="225"/>
        <end position="235"/>
    </location>
</feature>
<evidence type="ECO:0000313" key="7">
    <source>
        <dbReference type="EMBL" id="KIP09237.1"/>
    </source>
</evidence>
<dbReference type="EMBL" id="KN840468">
    <property type="protein sequence ID" value="KIP09237.1"/>
    <property type="molecule type" value="Genomic_DNA"/>
</dbReference>
<feature type="compositionally biased region" description="Basic and acidic residues" evidence="6">
    <location>
        <begin position="881"/>
        <end position="894"/>
    </location>
</feature>
<proteinExistence type="inferred from homology"/>
<feature type="compositionally biased region" description="Polar residues" evidence="6">
    <location>
        <begin position="283"/>
        <end position="299"/>
    </location>
</feature>
<evidence type="ECO:0000256" key="6">
    <source>
        <dbReference type="SAM" id="MobiDB-lite"/>
    </source>
</evidence>
<dbReference type="STRING" id="745531.A0A0C3SAI7"/>
<feature type="region of interest" description="Disordered" evidence="6">
    <location>
        <begin position="1182"/>
        <end position="1225"/>
    </location>
</feature>